<comment type="caution">
    <text evidence="3">The sequence shown here is derived from an EMBL/GenBank/DDBJ whole genome shotgun (WGS) entry which is preliminary data.</text>
</comment>
<protein>
    <submittedName>
        <fullName evidence="3">Uncharacterized protein</fullName>
    </submittedName>
</protein>
<evidence type="ECO:0000313" key="1">
    <source>
        <dbReference type="EMBL" id="KAK3251662.1"/>
    </source>
</evidence>
<reference evidence="3" key="2">
    <citation type="submission" date="2023-06" db="EMBL/GenBank/DDBJ databases">
        <title>Long-read-based genome assembly of the green algal bacterivore Cymbomonas tetramitiformis.</title>
        <authorList>
            <person name="Gyaltshen Y."/>
            <person name="Rozenberg A."/>
            <person name="Paasch A."/>
            <person name="Burns J.A."/>
            <person name="Warring S."/>
            <person name="Larson R."/>
            <person name="Maurer-Alcala X."/>
            <person name="Dacks J."/>
            <person name="Kim E."/>
        </authorList>
    </citation>
    <scope>NUCLEOTIDE SEQUENCE</scope>
    <source>
        <strain evidence="3">PLY_AMNH</strain>
    </source>
</reference>
<keyword evidence="4" id="KW-1185">Reference proteome</keyword>
<proteinExistence type="predicted"/>
<dbReference type="EMBL" id="LGRX02008834">
    <property type="protein sequence ID" value="KAK3272690.1"/>
    <property type="molecule type" value="Genomic_DNA"/>
</dbReference>
<reference evidence="3 4" key="1">
    <citation type="journal article" date="2015" name="Genome Biol. Evol.">
        <title>Comparative Genomics of a Bacterivorous Green Alga Reveals Evolutionary Causalities and Consequences of Phago-Mixotrophic Mode of Nutrition.</title>
        <authorList>
            <person name="Burns J.A."/>
            <person name="Paasch A."/>
            <person name="Narechania A."/>
            <person name="Kim E."/>
        </authorList>
    </citation>
    <scope>NUCLEOTIDE SEQUENCE [LARGE SCALE GENOMIC DNA]</scope>
    <source>
        <strain evidence="3">PLY_AMNH</strain>
    </source>
</reference>
<name>A0AAE0L5Q8_9CHLO</name>
<organism evidence="3 4">
    <name type="scientific">Cymbomonas tetramitiformis</name>
    <dbReference type="NCBI Taxonomy" id="36881"/>
    <lineage>
        <taxon>Eukaryota</taxon>
        <taxon>Viridiplantae</taxon>
        <taxon>Chlorophyta</taxon>
        <taxon>Pyramimonadophyceae</taxon>
        <taxon>Pyramimonadales</taxon>
        <taxon>Pyramimonadaceae</taxon>
        <taxon>Cymbomonas</taxon>
    </lineage>
</organism>
<sequence length="260" mass="29688">MGSYLTALKPEAARRAYRCFAQAVRSVFVLSRAMLNRLPSFEFVFCEMSYEHPLVEELKFANIPHVLVKIENLMNISSDENATEFVVNAWDSNSFIGNGGRHDLTIDGYIVANAGERNDAFINDSYLHNHFFATDIDFQRLLIPVPDHVCEYVYISHAGERWYISLTKAASARVAGRKRNSISVENPFCPGTAIELCNETDEYQEWRSQHTAERSDRARDLTKSQYMLLWFLISTGNSTVTSVKDENGKKWNATVLKILR</sequence>
<dbReference type="EMBL" id="LGRX02025898">
    <property type="protein sequence ID" value="KAK3251662.1"/>
    <property type="molecule type" value="Genomic_DNA"/>
</dbReference>
<evidence type="ECO:0000313" key="3">
    <source>
        <dbReference type="EMBL" id="KAK3272690.1"/>
    </source>
</evidence>
<gene>
    <name evidence="3" type="ORF">CYMTET_19028</name>
    <name evidence="2" type="ORF">CYMTET_38996</name>
    <name evidence="1" type="ORF">CYMTET_39001</name>
</gene>
<evidence type="ECO:0000313" key="2">
    <source>
        <dbReference type="EMBL" id="KAK3251667.1"/>
    </source>
</evidence>
<dbReference type="AlphaFoldDB" id="A0AAE0L5Q8"/>
<dbReference type="EMBL" id="LGRX02025897">
    <property type="protein sequence ID" value="KAK3251667.1"/>
    <property type="molecule type" value="Genomic_DNA"/>
</dbReference>
<evidence type="ECO:0000313" key="4">
    <source>
        <dbReference type="Proteomes" id="UP001190700"/>
    </source>
</evidence>
<dbReference type="Proteomes" id="UP001190700">
    <property type="component" value="Unassembled WGS sequence"/>
</dbReference>
<accession>A0AAE0L5Q8</accession>